<dbReference type="InterPro" id="IPR013783">
    <property type="entry name" value="Ig-like_fold"/>
</dbReference>
<dbReference type="Proteomes" id="UP000789405">
    <property type="component" value="Unassembled WGS sequence"/>
</dbReference>
<proteinExistence type="predicted"/>
<reference evidence="1" key="1">
    <citation type="submission" date="2021-06" db="EMBL/GenBank/DDBJ databases">
        <authorList>
            <person name="Kallberg Y."/>
            <person name="Tangrot J."/>
            <person name="Rosling A."/>
        </authorList>
    </citation>
    <scope>NUCLEOTIDE SEQUENCE</scope>
    <source>
        <strain evidence="1">MA453B</strain>
    </source>
</reference>
<dbReference type="GO" id="GO:0030246">
    <property type="term" value="F:carbohydrate binding"/>
    <property type="evidence" value="ECO:0007669"/>
    <property type="project" value="InterPro"/>
</dbReference>
<feature type="non-terminal residue" evidence="1">
    <location>
        <position position="1"/>
    </location>
</feature>
<accession>A0A9N9NXG4</accession>
<dbReference type="OrthoDB" id="2393717at2759"/>
<protein>
    <submittedName>
        <fullName evidence="1">3359_t:CDS:1</fullName>
    </submittedName>
</protein>
<dbReference type="InterPro" id="IPR013784">
    <property type="entry name" value="Carb-bd-like_fold"/>
</dbReference>
<dbReference type="AlphaFoldDB" id="A0A9N9NXG4"/>
<dbReference type="SUPFAM" id="SSF49452">
    <property type="entry name" value="Starch-binding domain-like"/>
    <property type="match status" value="1"/>
</dbReference>
<sequence length="1179" mass="137483">MSCNDDDGNIDDEFHDSYEENLTTNREIFITFHVHLPKNLDETMRPSVIGSIKELGNWKRPVVELHQTDSESTYWVSDPVKIYVGGEQPQYKYAFYKPQKLQNWASNNLSNHAIIVEGDSSKDNRELSYEENQYDVWKANHIMKLYSPNLDNDFRFVSVIYESVTLENFTKKVKEFQMLLKHHNAPTVREISIDSILSYLLIASNNYQKILACVMLAYHIETIQKQTNAFIKLRENFPSANLLQVLQEVQTDNLLPTSAKTSFTFLTSTLVRHNSSKRNSFDWMKMFSVASILDSNYTFLSHIVRHEYKNDNEIQNFYNLLQKNVKPYVDKINKITNSLIYHKVIKENIDREISDFMCDNYISKNVDFNNPYELEQNFKSFTKDLCDVCSQTFRTLICNNELAWNPKYLDSLFRLFPQLFTAEPETLHILELLSKSKSIGLLQAFPKWLKFVLDSRDNKQLLHEKISPHYVTWYTTITSTTKRKNIHFIIFMYQQLSAISFIFKKRPKIYEQQLAKIIETRIANISSQWLLQSTSFVGSFNLEDYILNDFMKIFKEKLNPHIGTIDDMLIKTINKICDSSVQPLNVPNRLCENAICYILDVVQSKIMMSGELNNDEQQLSLLKASKYWSFLLNATGEVNELQEHRLMTYVRFQIIQLVDAIKDKSINMGLLETLTELNNDELINYFNSGVGFDVEITDTDDCSDYLNDLSEKMESLKDVSLDKFTFQDYWLPHKVIIEICQKIQQYKDSQTFANTVKNNVKDEDLQSNVLNVAKIFRENVIEQYQKTCDSYKNWQNINCFEARKFWKDIAKEQIRYELEIITGDASLYKSHQRQNELVVSIEYLTLIPSYITRFKCLSQVLTQFKVRDADKSWVIEMLKDLDDDDMKLNMLPDMFQKLNKHLNELDEYTWSVIKELNFTNEFIKYLLENLIGRDLTNLINADVDDKSDTKLLEESTVAALIKVNKALNPLNKDAAKLSTTSFLKCLSEVSQKSPTLAEKIRSCGSHKLALQNMYRNIVKRGEVNKERIKNAATIGLYIFEHNELSNSCELTLKYDTTQNQHNDSPRVAASYNITKLHDLCSRALLIGKSGASVDDDGTEDINVLMNQFIMQVDLAQQIITVASRLIQYGHFLYQKMHEEAHGTLDLQKLLDKLTNDMEKWEKIIDKAQNDHYYLTFFSA</sequence>
<comment type="caution">
    <text evidence="1">The sequence shown here is derived from an EMBL/GenBank/DDBJ whole genome shotgun (WGS) entry which is preliminary data.</text>
</comment>
<organism evidence="1 2">
    <name type="scientific">Dentiscutata erythropus</name>
    <dbReference type="NCBI Taxonomy" id="1348616"/>
    <lineage>
        <taxon>Eukaryota</taxon>
        <taxon>Fungi</taxon>
        <taxon>Fungi incertae sedis</taxon>
        <taxon>Mucoromycota</taxon>
        <taxon>Glomeromycotina</taxon>
        <taxon>Glomeromycetes</taxon>
        <taxon>Diversisporales</taxon>
        <taxon>Gigasporaceae</taxon>
        <taxon>Dentiscutata</taxon>
    </lineage>
</organism>
<evidence type="ECO:0000313" key="1">
    <source>
        <dbReference type="EMBL" id="CAG8772926.1"/>
    </source>
</evidence>
<keyword evidence="2" id="KW-1185">Reference proteome</keyword>
<dbReference type="EMBL" id="CAJVPY010019790">
    <property type="protein sequence ID" value="CAG8772926.1"/>
    <property type="molecule type" value="Genomic_DNA"/>
</dbReference>
<evidence type="ECO:0000313" key="2">
    <source>
        <dbReference type="Proteomes" id="UP000789405"/>
    </source>
</evidence>
<gene>
    <name evidence="1" type="ORF">DERYTH_LOCUS18860</name>
</gene>
<dbReference type="Gene3D" id="2.60.40.10">
    <property type="entry name" value="Immunoglobulins"/>
    <property type="match status" value="1"/>
</dbReference>
<name>A0A9N9NXG4_9GLOM</name>